<dbReference type="Proteomes" id="UP000290288">
    <property type="component" value="Unassembled WGS sequence"/>
</dbReference>
<reference evidence="2 3" key="1">
    <citation type="submission" date="2019-01" db="EMBL/GenBank/DDBJ databases">
        <title>Draft genome sequence of Psathyrella aberdarensis IHI B618.</title>
        <authorList>
            <person name="Buettner E."/>
            <person name="Kellner H."/>
        </authorList>
    </citation>
    <scope>NUCLEOTIDE SEQUENCE [LARGE SCALE GENOMIC DNA]</scope>
    <source>
        <strain evidence="2 3">IHI B618</strain>
    </source>
</reference>
<dbReference type="OrthoDB" id="10485326at2759"/>
<feature type="domain" description="Ubiquitin-like" evidence="1">
    <location>
        <begin position="98"/>
        <end position="135"/>
    </location>
</feature>
<dbReference type="AlphaFoldDB" id="A0A4Q2D7N0"/>
<comment type="caution">
    <text evidence="2">The sequence shown here is derived from an EMBL/GenBank/DDBJ whole genome shotgun (WGS) entry which is preliminary data.</text>
</comment>
<dbReference type="InterPro" id="IPR054464">
    <property type="entry name" value="ULD_fung"/>
</dbReference>
<feature type="non-terminal residue" evidence="2">
    <location>
        <position position="136"/>
    </location>
</feature>
<gene>
    <name evidence="2" type="ORF">EST38_g11230</name>
</gene>
<protein>
    <recommendedName>
        <fullName evidence="1">Ubiquitin-like domain-containing protein</fullName>
    </recommendedName>
</protein>
<organism evidence="2 3">
    <name type="scientific">Candolleomyces aberdarensis</name>
    <dbReference type="NCBI Taxonomy" id="2316362"/>
    <lineage>
        <taxon>Eukaryota</taxon>
        <taxon>Fungi</taxon>
        <taxon>Dikarya</taxon>
        <taxon>Basidiomycota</taxon>
        <taxon>Agaricomycotina</taxon>
        <taxon>Agaricomycetes</taxon>
        <taxon>Agaricomycetidae</taxon>
        <taxon>Agaricales</taxon>
        <taxon>Agaricineae</taxon>
        <taxon>Psathyrellaceae</taxon>
        <taxon>Candolleomyces</taxon>
    </lineage>
</organism>
<keyword evidence="3" id="KW-1185">Reference proteome</keyword>
<evidence type="ECO:0000259" key="1">
    <source>
        <dbReference type="Pfam" id="PF22893"/>
    </source>
</evidence>
<accession>A0A4Q2D7N0</accession>
<dbReference type="STRING" id="2316362.A0A4Q2D7N0"/>
<dbReference type="EMBL" id="SDEE01000672">
    <property type="protein sequence ID" value="RXW14621.1"/>
    <property type="molecule type" value="Genomic_DNA"/>
</dbReference>
<evidence type="ECO:0000313" key="2">
    <source>
        <dbReference type="EMBL" id="RXW14621.1"/>
    </source>
</evidence>
<sequence>MDPTGNSSPKKGRRMAFLLLLRRGFLKLRWDKDAGKPPSGDEQPASCTIQILPNSSHFSVGSLTVNINNNNSAESRGVERTVQVIQRKLPQAVGFSNANALIITDALGETFTLPWWIVATYQDLHDALSKRFRGKV</sequence>
<proteinExistence type="predicted"/>
<name>A0A4Q2D7N0_9AGAR</name>
<evidence type="ECO:0000313" key="3">
    <source>
        <dbReference type="Proteomes" id="UP000290288"/>
    </source>
</evidence>
<dbReference type="Pfam" id="PF22893">
    <property type="entry name" value="ULD_2"/>
    <property type="match status" value="1"/>
</dbReference>